<comment type="caution">
    <text evidence="3">The sequence shown here is derived from an EMBL/GenBank/DDBJ whole genome shotgun (WGS) entry which is preliminary data.</text>
</comment>
<evidence type="ECO:0000313" key="3">
    <source>
        <dbReference type="EMBL" id="MFC7308904.1"/>
    </source>
</evidence>
<accession>A0ABW2JRU1</accession>
<sequence length="288" mass="30717">MKLDAVMWPDAPWPTARAEWQLAENLGLGAGWLYDHLFWQRTRPWHEAYTTLAAVAASTTRIGMGTMVTSPNFRHPVTSAKAAFTLHDISGGRFTLGVGAGGSGGDGDAFGLPAPSRGERTARFAEWLALTDQLLGVDTTDHTGRHFSARGVAIGADGTSATRPPLGVAATGKRGMALAARFADRWLTQDISQDPAVYAGTPHAEIKRQTDLLDEVCHTHGRDPATLPRLCVLGYGDERPLASIEAFRDCVGRYGDLGISTIAVLWPRGDAASAQLRVLEEAAAESTG</sequence>
<dbReference type="PANTHER" id="PTHR43244:SF1">
    <property type="entry name" value="5,10-METHYLENETETRAHYDROMETHANOPTERIN REDUCTASE"/>
    <property type="match status" value="1"/>
</dbReference>
<feature type="domain" description="Luciferase-like" evidence="2">
    <location>
        <begin position="14"/>
        <end position="225"/>
    </location>
</feature>
<dbReference type="Gene3D" id="3.20.20.30">
    <property type="entry name" value="Luciferase-like domain"/>
    <property type="match status" value="1"/>
</dbReference>
<gene>
    <name evidence="3" type="ORF">ACFQVC_32420</name>
</gene>
<organism evidence="3 4">
    <name type="scientific">Streptomyces monticola</name>
    <dbReference type="NCBI Taxonomy" id="2666263"/>
    <lineage>
        <taxon>Bacteria</taxon>
        <taxon>Bacillati</taxon>
        <taxon>Actinomycetota</taxon>
        <taxon>Actinomycetes</taxon>
        <taxon>Kitasatosporales</taxon>
        <taxon>Streptomycetaceae</taxon>
        <taxon>Streptomyces</taxon>
    </lineage>
</organism>
<evidence type="ECO:0000313" key="4">
    <source>
        <dbReference type="Proteomes" id="UP001596523"/>
    </source>
</evidence>
<dbReference type="SUPFAM" id="SSF51679">
    <property type="entry name" value="Bacterial luciferase-like"/>
    <property type="match status" value="1"/>
</dbReference>
<reference evidence="4" key="1">
    <citation type="journal article" date="2019" name="Int. J. Syst. Evol. Microbiol.">
        <title>The Global Catalogue of Microorganisms (GCM) 10K type strain sequencing project: providing services to taxonomists for standard genome sequencing and annotation.</title>
        <authorList>
            <consortium name="The Broad Institute Genomics Platform"/>
            <consortium name="The Broad Institute Genome Sequencing Center for Infectious Disease"/>
            <person name="Wu L."/>
            <person name="Ma J."/>
        </authorList>
    </citation>
    <scope>NUCLEOTIDE SEQUENCE [LARGE SCALE GENOMIC DNA]</scope>
    <source>
        <strain evidence="4">SYNS20</strain>
    </source>
</reference>
<dbReference type="EMBL" id="JBHTCF010000018">
    <property type="protein sequence ID" value="MFC7308904.1"/>
    <property type="molecule type" value="Genomic_DNA"/>
</dbReference>
<evidence type="ECO:0000259" key="2">
    <source>
        <dbReference type="Pfam" id="PF00296"/>
    </source>
</evidence>
<dbReference type="Proteomes" id="UP001596523">
    <property type="component" value="Unassembled WGS sequence"/>
</dbReference>
<protein>
    <submittedName>
        <fullName evidence="3">LLM class flavin-dependent oxidoreductase</fullName>
    </submittedName>
</protein>
<dbReference type="Pfam" id="PF00296">
    <property type="entry name" value="Bac_luciferase"/>
    <property type="match status" value="1"/>
</dbReference>
<dbReference type="InterPro" id="IPR036661">
    <property type="entry name" value="Luciferase-like_sf"/>
</dbReference>
<dbReference type="RefSeq" id="WP_381837328.1">
    <property type="nucleotide sequence ID" value="NZ_JBHTCF010000018.1"/>
</dbReference>
<proteinExistence type="predicted"/>
<dbReference type="InterPro" id="IPR050564">
    <property type="entry name" value="F420-G6PD/mer"/>
</dbReference>
<keyword evidence="1" id="KW-0560">Oxidoreductase</keyword>
<keyword evidence="4" id="KW-1185">Reference proteome</keyword>
<dbReference type="InterPro" id="IPR011251">
    <property type="entry name" value="Luciferase-like_dom"/>
</dbReference>
<dbReference type="PANTHER" id="PTHR43244">
    <property type="match status" value="1"/>
</dbReference>
<name>A0ABW2JRU1_9ACTN</name>
<evidence type="ECO:0000256" key="1">
    <source>
        <dbReference type="ARBA" id="ARBA00023002"/>
    </source>
</evidence>